<feature type="short sequence motif" description="HXTX 2" evidence="2">
    <location>
        <begin position="114"/>
        <end position="117"/>
    </location>
</feature>
<dbReference type="PANTHER" id="PTHR35561:SF1">
    <property type="entry name" value="RNA 2',3'-CYCLIC PHOSPHODIESTERASE"/>
    <property type="match status" value="1"/>
</dbReference>
<evidence type="ECO:0000313" key="5">
    <source>
        <dbReference type="Proteomes" id="UP000243542"/>
    </source>
</evidence>
<gene>
    <name evidence="4" type="ORF">ATK36_5732</name>
</gene>
<evidence type="ECO:0000256" key="2">
    <source>
        <dbReference type="HAMAP-Rule" id="MF_01940"/>
    </source>
</evidence>
<keyword evidence="1 2" id="KW-0378">Hydrolase</keyword>
<organism evidence="4 5">
    <name type="scientific">Amycolatopsis sulphurea</name>
    <dbReference type="NCBI Taxonomy" id="76022"/>
    <lineage>
        <taxon>Bacteria</taxon>
        <taxon>Bacillati</taxon>
        <taxon>Actinomycetota</taxon>
        <taxon>Actinomycetes</taxon>
        <taxon>Pseudonocardiales</taxon>
        <taxon>Pseudonocardiaceae</taxon>
        <taxon>Amycolatopsis</taxon>
    </lineage>
</organism>
<feature type="active site" description="Proton acceptor" evidence="2">
    <location>
        <position position="114"/>
    </location>
</feature>
<keyword evidence="4" id="KW-0436">Ligase</keyword>
<dbReference type="PANTHER" id="PTHR35561">
    <property type="entry name" value="RNA 2',3'-CYCLIC PHOSPHODIESTERASE"/>
    <property type="match status" value="1"/>
</dbReference>
<dbReference type="GO" id="GO:0008664">
    <property type="term" value="F:RNA 2',3'-cyclic 3'-phosphodiesterase activity"/>
    <property type="evidence" value="ECO:0007669"/>
    <property type="project" value="UniProtKB-EC"/>
</dbReference>
<name>A0A2A9FGK9_9PSEU</name>
<dbReference type="InterPro" id="IPR009097">
    <property type="entry name" value="Cyclic_Pdiesterase"/>
</dbReference>
<dbReference type="HAMAP" id="MF_01940">
    <property type="entry name" value="RNA_CPDase"/>
    <property type="match status" value="1"/>
</dbReference>
<comment type="similarity">
    <text evidence="2">Belongs to the 2H phosphoesterase superfamily. ThpR family.</text>
</comment>
<evidence type="ECO:0000256" key="1">
    <source>
        <dbReference type="ARBA" id="ARBA00022801"/>
    </source>
</evidence>
<dbReference type="AlphaFoldDB" id="A0A2A9FGK9"/>
<dbReference type="GO" id="GO:0016874">
    <property type="term" value="F:ligase activity"/>
    <property type="evidence" value="ECO:0007669"/>
    <property type="project" value="UniProtKB-KW"/>
</dbReference>
<dbReference type="EMBL" id="PDJK01000002">
    <property type="protein sequence ID" value="PFG50494.1"/>
    <property type="molecule type" value="Genomic_DNA"/>
</dbReference>
<comment type="function">
    <text evidence="2">Hydrolyzes RNA 2',3'-cyclic phosphodiester to an RNA 2'-phosphomonoester.</text>
</comment>
<dbReference type="Pfam" id="PF02834">
    <property type="entry name" value="LigT_PEase"/>
    <property type="match status" value="1"/>
</dbReference>
<evidence type="ECO:0000259" key="3">
    <source>
        <dbReference type="Pfam" id="PF02834"/>
    </source>
</evidence>
<dbReference type="InterPro" id="IPR014051">
    <property type="entry name" value="Phosphoesterase_HXTX"/>
</dbReference>
<dbReference type="EC" id="3.1.4.58" evidence="2"/>
<accession>A0A2A9FGK9</accession>
<dbReference type="SUPFAM" id="SSF55144">
    <property type="entry name" value="LigT-like"/>
    <property type="match status" value="1"/>
</dbReference>
<reference evidence="4 5" key="1">
    <citation type="submission" date="2017-10" db="EMBL/GenBank/DDBJ databases">
        <title>Sequencing the genomes of 1000 actinobacteria strains.</title>
        <authorList>
            <person name="Klenk H.-P."/>
        </authorList>
    </citation>
    <scope>NUCLEOTIDE SEQUENCE [LARGE SCALE GENOMIC DNA]</scope>
    <source>
        <strain evidence="4 5">DSM 46092</strain>
    </source>
</reference>
<feature type="active site" description="Proton donor" evidence="2">
    <location>
        <position position="43"/>
    </location>
</feature>
<comment type="caution">
    <text evidence="4">The sequence shown here is derived from an EMBL/GenBank/DDBJ whole genome shotgun (WGS) entry which is preliminary data.</text>
</comment>
<dbReference type="RefSeq" id="WP_098514212.1">
    <property type="nucleotide sequence ID" value="NZ_JBIAKZ010000003.1"/>
</dbReference>
<protein>
    <recommendedName>
        <fullName evidence="2">RNA 2',3'-cyclic phosphodiesterase</fullName>
        <shortName evidence="2">RNA 2',3'-CPDase</shortName>
        <ecNumber evidence="2">3.1.4.58</ecNumber>
    </recommendedName>
</protein>
<sequence>MRLFSALRPPPDVAAAVREALGVPEPEDGVPGALRWTEQAGWHITLAFYAEADPADPAERAEFLAGALHGRPAIDVRLRGSGTFPGVLWLAAEGEGLAGLARAAGAGNRPYHAHLTLARHAREHPGPAARWAERLAGFASRDWTAAEVLLLGSGGTPYRTVGRFGLHRV</sequence>
<dbReference type="GO" id="GO:0004113">
    <property type="term" value="F:2',3'-cyclic-nucleotide 3'-phosphodiesterase activity"/>
    <property type="evidence" value="ECO:0007669"/>
    <property type="project" value="InterPro"/>
</dbReference>
<feature type="short sequence motif" description="HXTX 1" evidence="2">
    <location>
        <begin position="43"/>
        <end position="46"/>
    </location>
</feature>
<comment type="catalytic activity">
    <reaction evidence="2">
        <text>a 3'-end 2',3'-cyclophospho-ribonucleotide-RNA + H2O = a 3'-end 2'-phospho-ribonucleotide-RNA + H(+)</text>
        <dbReference type="Rhea" id="RHEA:11828"/>
        <dbReference type="Rhea" id="RHEA-COMP:10464"/>
        <dbReference type="Rhea" id="RHEA-COMP:17353"/>
        <dbReference type="ChEBI" id="CHEBI:15377"/>
        <dbReference type="ChEBI" id="CHEBI:15378"/>
        <dbReference type="ChEBI" id="CHEBI:83064"/>
        <dbReference type="ChEBI" id="CHEBI:173113"/>
        <dbReference type="EC" id="3.1.4.58"/>
    </reaction>
</comment>
<keyword evidence="5" id="KW-1185">Reference proteome</keyword>
<evidence type="ECO:0000313" key="4">
    <source>
        <dbReference type="EMBL" id="PFG50494.1"/>
    </source>
</evidence>
<dbReference type="Proteomes" id="UP000243542">
    <property type="component" value="Unassembled WGS sequence"/>
</dbReference>
<feature type="domain" description="Phosphoesterase HXTX" evidence="3">
    <location>
        <begin position="33"/>
        <end position="88"/>
    </location>
</feature>
<dbReference type="InterPro" id="IPR004175">
    <property type="entry name" value="RNA_CPDase"/>
</dbReference>
<dbReference type="Gene3D" id="3.90.1140.10">
    <property type="entry name" value="Cyclic phosphodiesterase"/>
    <property type="match status" value="1"/>
</dbReference>
<proteinExistence type="inferred from homology"/>